<dbReference type="OrthoDB" id="6348134at2759"/>
<dbReference type="PANTHER" id="PTHR12236:SF75">
    <property type="entry name" value="CUTICULAR PROTEIN 62BB, ISOFORM A"/>
    <property type="match status" value="1"/>
</dbReference>
<keyword evidence="3" id="KW-1185">Reference proteome</keyword>
<dbReference type="PROSITE" id="PS51155">
    <property type="entry name" value="CHIT_BIND_RR_2"/>
    <property type="match status" value="1"/>
</dbReference>
<reference evidence="4" key="1">
    <citation type="submission" date="2025-08" db="UniProtKB">
        <authorList>
            <consortium name="RefSeq"/>
        </authorList>
    </citation>
    <scope>IDENTIFICATION</scope>
    <source>
        <tissue evidence="4">Entire body</tissue>
    </source>
</reference>
<evidence type="ECO:0000256" key="1">
    <source>
        <dbReference type="ARBA" id="ARBA00022460"/>
    </source>
</evidence>
<dbReference type="AlphaFoldDB" id="A0A1W4WP79"/>
<dbReference type="GO" id="GO:0031012">
    <property type="term" value="C:extracellular matrix"/>
    <property type="evidence" value="ECO:0007669"/>
    <property type="project" value="TreeGrafter"/>
</dbReference>
<sequence>MNNKFTVQKEPKYSFKYGVTDLYTGDVKSQHESRDGGIVRGQYSLVEPDGSIRTVDYTADPVHGFNAVVSKTAPSIHPVAPVVKHLDVVPAVVKKIVPAAQHSTVYIHKNDVEAAPVAAPEIYVGKHSYQPIYAGLGGLEKVYYNDYGGSHQAYYDHDYDHY</sequence>
<dbReference type="PROSITE" id="PS00233">
    <property type="entry name" value="CHIT_BIND_RR_1"/>
    <property type="match status" value="1"/>
</dbReference>
<dbReference type="RefSeq" id="XP_018322277.1">
    <property type="nucleotide sequence ID" value="XM_018466775.1"/>
</dbReference>
<evidence type="ECO:0000313" key="3">
    <source>
        <dbReference type="Proteomes" id="UP000192223"/>
    </source>
</evidence>
<dbReference type="FunCoup" id="A0A1W4WP79">
    <property type="interactions" value="33"/>
</dbReference>
<dbReference type="GO" id="GO:0005615">
    <property type="term" value="C:extracellular space"/>
    <property type="evidence" value="ECO:0007669"/>
    <property type="project" value="TreeGrafter"/>
</dbReference>
<dbReference type="InterPro" id="IPR031311">
    <property type="entry name" value="CHIT_BIND_RR_consensus"/>
</dbReference>
<dbReference type="Proteomes" id="UP000192223">
    <property type="component" value="Unplaced"/>
</dbReference>
<dbReference type="GO" id="GO:0042302">
    <property type="term" value="F:structural constituent of cuticle"/>
    <property type="evidence" value="ECO:0007669"/>
    <property type="project" value="UniProtKB-UniRule"/>
</dbReference>
<evidence type="ECO:0000256" key="2">
    <source>
        <dbReference type="PROSITE-ProRule" id="PRU00497"/>
    </source>
</evidence>
<evidence type="ECO:0000313" key="4">
    <source>
        <dbReference type="RefSeq" id="XP_018322277.1"/>
    </source>
</evidence>
<dbReference type="InParanoid" id="A0A1W4WP79"/>
<proteinExistence type="predicted"/>
<dbReference type="Pfam" id="PF00379">
    <property type="entry name" value="Chitin_bind_4"/>
    <property type="match status" value="1"/>
</dbReference>
<dbReference type="KEGG" id="apln:108734995"/>
<dbReference type="PANTHER" id="PTHR12236">
    <property type="entry name" value="STRUCTURAL CONTITUENT OF CUTICLE"/>
    <property type="match status" value="1"/>
</dbReference>
<keyword evidence="1 2" id="KW-0193">Cuticle</keyword>
<dbReference type="PRINTS" id="PR00947">
    <property type="entry name" value="CUTICLE"/>
</dbReference>
<gene>
    <name evidence="4" type="primary">LOC108734995</name>
</gene>
<protein>
    <submittedName>
        <fullName evidence="4">Cuticle protein 7-like</fullName>
    </submittedName>
</protein>
<dbReference type="STRING" id="224129.A0A1W4WP79"/>
<dbReference type="InterPro" id="IPR051217">
    <property type="entry name" value="Insect_Cuticle_Struc_Prot"/>
</dbReference>
<accession>A0A1W4WP79</accession>
<name>A0A1W4WP79_AGRPL</name>
<dbReference type="GeneID" id="108734995"/>
<organism evidence="3 4">
    <name type="scientific">Agrilus planipennis</name>
    <name type="common">Emerald ash borer</name>
    <name type="synonym">Agrilus marcopoli</name>
    <dbReference type="NCBI Taxonomy" id="224129"/>
    <lineage>
        <taxon>Eukaryota</taxon>
        <taxon>Metazoa</taxon>
        <taxon>Ecdysozoa</taxon>
        <taxon>Arthropoda</taxon>
        <taxon>Hexapoda</taxon>
        <taxon>Insecta</taxon>
        <taxon>Pterygota</taxon>
        <taxon>Neoptera</taxon>
        <taxon>Endopterygota</taxon>
        <taxon>Coleoptera</taxon>
        <taxon>Polyphaga</taxon>
        <taxon>Elateriformia</taxon>
        <taxon>Buprestoidea</taxon>
        <taxon>Buprestidae</taxon>
        <taxon>Agrilinae</taxon>
        <taxon>Agrilus</taxon>
    </lineage>
</organism>
<dbReference type="InterPro" id="IPR000618">
    <property type="entry name" value="Insect_cuticle"/>
</dbReference>